<keyword evidence="3" id="KW-1185">Reference proteome</keyword>
<dbReference type="PANTHER" id="PTHR15462:SF19">
    <property type="entry name" value="PEPTIDASE S1 DOMAIN-CONTAINING PROTEIN"/>
    <property type="match status" value="1"/>
</dbReference>
<sequence length="282" mass="29672">MANAIPVETPAIDADIETDARQYFEQESANGSPEVVTESAGAVDESVSPTAVTPVTNFSKTNGKVFFHDQSDGRDYICSGAAVNSSSKRLVATAGHCVHGGPGATWHANWVFVPEYNNGSRPNGTFPAYTFRTMNDWITYGATGRGFNSDVAFVTTTTNEGGSAVVNAVGGHGLITGGAEYVFDATLFGYPANLDGGEVMWACWGTTGTRSVDNYKFHSISGCDFGGGASGGPWLKDYSNDSGLGNLKSVSSFGPSGSTTYISGPFFRSDIRTMYVSADADW</sequence>
<dbReference type="SUPFAM" id="SSF50494">
    <property type="entry name" value="Trypsin-like serine proteases"/>
    <property type="match status" value="1"/>
</dbReference>
<protein>
    <submittedName>
        <fullName evidence="2">Peptidase</fullName>
    </submittedName>
</protein>
<dbReference type="Gene3D" id="2.40.10.10">
    <property type="entry name" value="Trypsin-like serine proteases"/>
    <property type="match status" value="2"/>
</dbReference>
<name>A0A4R9AIA0_9MICO</name>
<dbReference type="InterPro" id="IPR009003">
    <property type="entry name" value="Peptidase_S1_PA"/>
</dbReference>
<accession>A0A4R9AIA0</accession>
<gene>
    <name evidence="2" type="ORF">E3T39_03705</name>
</gene>
<comment type="caution">
    <text evidence="2">The sequence shown here is derived from an EMBL/GenBank/DDBJ whole genome shotgun (WGS) entry which is preliminary data.</text>
</comment>
<evidence type="ECO:0000313" key="3">
    <source>
        <dbReference type="Proteomes" id="UP000298170"/>
    </source>
</evidence>
<dbReference type="InterPro" id="IPR043504">
    <property type="entry name" value="Peptidase_S1_PA_chymotrypsin"/>
</dbReference>
<evidence type="ECO:0000313" key="2">
    <source>
        <dbReference type="EMBL" id="TFD62247.1"/>
    </source>
</evidence>
<reference evidence="2 3" key="1">
    <citation type="submission" date="2019-03" db="EMBL/GenBank/DDBJ databases">
        <title>Genomics of glacier-inhabiting Cryobacterium strains.</title>
        <authorList>
            <person name="Liu Q."/>
            <person name="Xin Y.-H."/>
        </authorList>
    </citation>
    <scope>NUCLEOTIDE SEQUENCE [LARGE SCALE GENOMIC DNA]</scope>
    <source>
        <strain evidence="2 3">Sr39</strain>
    </source>
</reference>
<dbReference type="OrthoDB" id="5121599at2"/>
<dbReference type="InterPro" id="IPR050966">
    <property type="entry name" value="Glutamyl_endopeptidase"/>
</dbReference>
<dbReference type="EMBL" id="SOHJ01000003">
    <property type="protein sequence ID" value="TFD62247.1"/>
    <property type="molecule type" value="Genomic_DNA"/>
</dbReference>
<proteinExistence type="predicted"/>
<dbReference type="Proteomes" id="UP000298170">
    <property type="component" value="Unassembled WGS sequence"/>
</dbReference>
<organism evidence="2 3">
    <name type="scientific">Cryobacterium suzukii</name>
    <dbReference type="NCBI Taxonomy" id="1259198"/>
    <lineage>
        <taxon>Bacteria</taxon>
        <taxon>Bacillati</taxon>
        <taxon>Actinomycetota</taxon>
        <taxon>Actinomycetes</taxon>
        <taxon>Micrococcales</taxon>
        <taxon>Microbacteriaceae</taxon>
        <taxon>Cryobacterium</taxon>
    </lineage>
</organism>
<dbReference type="AlphaFoldDB" id="A0A4R9AIA0"/>
<keyword evidence="1" id="KW-0732">Signal</keyword>
<evidence type="ECO:0000256" key="1">
    <source>
        <dbReference type="ARBA" id="ARBA00022729"/>
    </source>
</evidence>
<dbReference type="PANTHER" id="PTHR15462">
    <property type="entry name" value="SERINE PROTEASE"/>
    <property type="match status" value="1"/>
</dbReference>